<evidence type="ECO:0000313" key="2">
    <source>
        <dbReference type="Proteomes" id="UP001054252"/>
    </source>
</evidence>
<reference evidence="1 2" key="1">
    <citation type="journal article" date="2021" name="Commun. Biol.">
        <title>The genome of Shorea leprosula (Dipterocarpaceae) highlights the ecological relevance of drought in aseasonal tropical rainforests.</title>
        <authorList>
            <person name="Ng K.K.S."/>
            <person name="Kobayashi M.J."/>
            <person name="Fawcett J.A."/>
            <person name="Hatakeyama M."/>
            <person name="Paape T."/>
            <person name="Ng C.H."/>
            <person name="Ang C.C."/>
            <person name="Tnah L.H."/>
            <person name="Lee C.T."/>
            <person name="Nishiyama T."/>
            <person name="Sese J."/>
            <person name="O'Brien M.J."/>
            <person name="Copetti D."/>
            <person name="Mohd Noor M.I."/>
            <person name="Ong R.C."/>
            <person name="Putra M."/>
            <person name="Sireger I.Z."/>
            <person name="Indrioko S."/>
            <person name="Kosugi Y."/>
            <person name="Izuno A."/>
            <person name="Isagi Y."/>
            <person name="Lee S.L."/>
            <person name="Shimizu K.K."/>
        </authorList>
    </citation>
    <scope>NUCLEOTIDE SEQUENCE [LARGE SCALE GENOMIC DNA]</scope>
    <source>
        <strain evidence="1">214</strain>
    </source>
</reference>
<keyword evidence="2" id="KW-1185">Reference proteome</keyword>
<accession>A0AAV5MIM8</accession>
<organism evidence="1 2">
    <name type="scientific">Rubroshorea leprosula</name>
    <dbReference type="NCBI Taxonomy" id="152421"/>
    <lineage>
        <taxon>Eukaryota</taxon>
        <taxon>Viridiplantae</taxon>
        <taxon>Streptophyta</taxon>
        <taxon>Embryophyta</taxon>
        <taxon>Tracheophyta</taxon>
        <taxon>Spermatophyta</taxon>
        <taxon>Magnoliopsida</taxon>
        <taxon>eudicotyledons</taxon>
        <taxon>Gunneridae</taxon>
        <taxon>Pentapetalae</taxon>
        <taxon>rosids</taxon>
        <taxon>malvids</taxon>
        <taxon>Malvales</taxon>
        <taxon>Dipterocarpaceae</taxon>
        <taxon>Rubroshorea</taxon>
    </lineage>
</organism>
<dbReference type="AlphaFoldDB" id="A0AAV5MIM8"/>
<name>A0AAV5MIM8_9ROSI</name>
<proteinExistence type="predicted"/>
<dbReference type="Proteomes" id="UP001054252">
    <property type="component" value="Unassembled WGS sequence"/>
</dbReference>
<evidence type="ECO:0000313" key="1">
    <source>
        <dbReference type="EMBL" id="GKV49365.1"/>
    </source>
</evidence>
<sequence>MVWRFNCSDSFNDRDFGSNSCEMEWLVCDGGGWQGEKFIEAFGRRQQTGRRNSVHEVEIGRDGKSGRV</sequence>
<dbReference type="EMBL" id="BPVZ01000297">
    <property type="protein sequence ID" value="GKV49365.1"/>
    <property type="molecule type" value="Genomic_DNA"/>
</dbReference>
<comment type="caution">
    <text evidence="1">The sequence shown here is derived from an EMBL/GenBank/DDBJ whole genome shotgun (WGS) entry which is preliminary data.</text>
</comment>
<protein>
    <submittedName>
        <fullName evidence="1">Uncharacterized protein</fullName>
    </submittedName>
</protein>
<gene>
    <name evidence="1" type="ORF">SLEP1_g56120</name>
</gene>